<evidence type="ECO:0000313" key="6">
    <source>
        <dbReference type="Proteomes" id="UP000006666"/>
    </source>
</evidence>
<accession>C7NKD8</accession>
<dbReference type="PANTHER" id="PTHR43408:SF2">
    <property type="entry name" value="FMN REDUCTASE (NADPH)"/>
    <property type="match status" value="1"/>
</dbReference>
<dbReference type="PANTHER" id="PTHR43408">
    <property type="entry name" value="FMN REDUCTASE (NADPH)"/>
    <property type="match status" value="1"/>
</dbReference>
<dbReference type="RefSeq" id="WP_015779916.1">
    <property type="nucleotide sequence ID" value="NC_013169.1"/>
</dbReference>
<evidence type="ECO:0000256" key="3">
    <source>
        <dbReference type="ARBA" id="ARBA00023002"/>
    </source>
</evidence>
<dbReference type="NCBIfam" id="TIGR04037">
    <property type="entry name" value="LLM_duo_CE1759"/>
    <property type="match status" value="1"/>
</dbReference>
<evidence type="ECO:0000256" key="1">
    <source>
        <dbReference type="ARBA" id="ARBA00022630"/>
    </source>
</evidence>
<dbReference type="GO" id="GO:0016491">
    <property type="term" value="F:oxidoreductase activity"/>
    <property type="evidence" value="ECO:0007669"/>
    <property type="project" value="UniProtKB-KW"/>
</dbReference>
<dbReference type="InterPro" id="IPR023932">
    <property type="entry name" value="CE1759_FMN_reduct"/>
</dbReference>
<evidence type="ECO:0000256" key="2">
    <source>
        <dbReference type="ARBA" id="ARBA00022643"/>
    </source>
</evidence>
<gene>
    <name evidence="5" type="ordered locus">Ksed_19780</name>
</gene>
<dbReference type="HOGENOM" id="CLU_055322_3_1_11"/>
<dbReference type="InterPro" id="IPR005025">
    <property type="entry name" value="FMN_Rdtase-like_dom"/>
</dbReference>
<reference evidence="5 6" key="1">
    <citation type="journal article" date="2009" name="Stand. Genomic Sci.">
        <title>Complete genome sequence of Kytococcus sedentarius type strain (541).</title>
        <authorList>
            <person name="Sims D."/>
            <person name="Brettin T."/>
            <person name="Detter J.C."/>
            <person name="Han C."/>
            <person name="Lapidus A."/>
            <person name="Copeland A."/>
            <person name="Glavina Del Rio T."/>
            <person name="Nolan M."/>
            <person name="Chen F."/>
            <person name="Lucas S."/>
            <person name="Tice H."/>
            <person name="Cheng J.F."/>
            <person name="Bruce D."/>
            <person name="Goodwin L."/>
            <person name="Pitluck S."/>
            <person name="Ovchinnikova G."/>
            <person name="Pati A."/>
            <person name="Ivanova N."/>
            <person name="Mavrommatis K."/>
            <person name="Chen A."/>
            <person name="Palaniappan K."/>
            <person name="D'haeseleer P."/>
            <person name="Chain P."/>
            <person name="Bristow J."/>
            <person name="Eisen J.A."/>
            <person name="Markowitz V."/>
            <person name="Hugenholtz P."/>
            <person name="Schneider S."/>
            <person name="Goker M."/>
            <person name="Pukall R."/>
            <person name="Kyrpides N.C."/>
            <person name="Klenk H.P."/>
        </authorList>
    </citation>
    <scope>NUCLEOTIDE SEQUENCE [LARGE SCALE GENOMIC DNA]</scope>
    <source>
        <strain evidence="6">ATCC 14392 / DSM 20547 / JCM 11482 / CCUG 33030 / NBRC 15357 / NCTC 11040 / CCM 314 / 541</strain>
    </source>
</reference>
<dbReference type="SUPFAM" id="SSF52218">
    <property type="entry name" value="Flavoproteins"/>
    <property type="match status" value="1"/>
</dbReference>
<dbReference type="InterPro" id="IPR051814">
    <property type="entry name" value="NAD(P)H-dep_FMN_reductase"/>
</dbReference>
<keyword evidence="2" id="KW-0288">FMN</keyword>
<organism evidence="5 6">
    <name type="scientific">Kytococcus sedentarius (strain ATCC 14392 / DSM 20547 / JCM 11482 / CCUG 33030 / NBRC 15357 / NCTC 11040 / CCM 314 / 541)</name>
    <name type="common">Micrococcus sedentarius</name>
    <dbReference type="NCBI Taxonomy" id="478801"/>
    <lineage>
        <taxon>Bacteria</taxon>
        <taxon>Bacillati</taxon>
        <taxon>Actinomycetota</taxon>
        <taxon>Actinomycetes</taxon>
        <taxon>Micrococcales</taxon>
        <taxon>Kytococcaceae</taxon>
        <taxon>Kytococcus</taxon>
    </lineage>
</organism>
<feature type="domain" description="NADPH-dependent FMN reductase-like" evidence="4">
    <location>
        <begin position="4"/>
        <end position="147"/>
    </location>
</feature>
<evidence type="ECO:0000313" key="5">
    <source>
        <dbReference type="EMBL" id="ACV06976.1"/>
    </source>
</evidence>
<dbReference type="KEGG" id="kse:Ksed_19780"/>
<sequence length="219" mass="22436">MTHLAVVSAGLRSPSSTRTLADRLAEASEQALPGPVETTVVEVREHAHAIADALLTGFTSDDLEAALTAVQEADAVIVVTPTFQASYAGLFKSFVDLVAPNTLRGTPVLLAATGGSERHSLVVEHALRPLFSYLGAATVPTGVYAATADFGDGTLALDRRIDRAASELAALTAGPGSGRGLSAAANVSDDPLTEARRTLGRASGSDIGDFGDVLRSLGQ</sequence>
<protein>
    <submittedName>
        <fullName evidence="5">Predicted flavoprotein</fullName>
    </submittedName>
</protein>
<dbReference type="AlphaFoldDB" id="C7NKD8"/>
<dbReference type="EMBL" id="CP001686">
    <property type="protein sequence ID" value="ACV06976.1"/>
    <property type="molecule type" value="Genomic_DNA"/>
</dbReference>
<dbReference type="Proteomes" id="UP000006666">
    <property type="component" value="Chromosome"/>
</dbReference>
<name>C7NKD8_KYTSD</name>
<dbReference type="STRING" id="478801.Ksed_19780"/>
<evidence type="ECO:0000259" key="4">
    <source>
        <dbReference type="Pfam" id="PF03358"/>
    </source>
</evidence>
<dbReference type="Pfam" id="PF03358">
    <property type="entry name" value="FMN_red"/>
    <property type="match status" value="1"/>
</dbReference>
<keyword evidence="6" id="KW-1185">Reference proteome</keyword>
<proteinExistence type="predicted"/>
<keyword evidence="3" id="KW-0560">Oxidoreductase</keyword>
<keyword evidence="1" id="KW-0285">Flavoprotein</keyword>
<dbReference type="InterPro" id="IPR029039">
    <property type="entry name" value="Flavoprotein-like_sf"/>
</dbReference>
<dbReference type="Gene3D" id="3.40.50.360">
    <property type="match status" value="1"/>
</dbReference>
<dbReference type="eggNOG" id="COG0431">
    <property type="taxonomic scope" value="Bacteria"/>
</dbReference>